<dbReference type="PANTHER" id="PTHR11011">
    <property type="entry name" value="MALE STERILITY PROTEIN 2-RELATED"/>
    <property type="match status" value="1"/>
</dbReference>
<comment type="caution">
    <text evidence="2">The sequence shown here is derived from an EMBL/GenBank/DDBJ whole genome shotgun (WGS) entry which is preliminary data.</text>
</comment>
<dbReference type="SUPFAM" id="SSF51735">
    <property type="entry name" value="NAD(P)-binding Rossmann-fold domains"/>
    <property type="match status" value="1"/>
</dbReference>
<dbReference type="InterPro" id="IPR013120">
    <property type="entry name" value="FAR_NAD-bd"/>
</dbReference>
<dbReference type="Proteomes" id="UP001597040">
    <property type="component" value="Unassembled WGS sequence"/>
</dbReference>
<dbReference type="InterPro" id="IPR026055">
    <property type="entry name" value="FAR"/>
</dbReference>
<accession>A0ABW3LQX0</accession>
<evidence type="ECO:0000259" key="1">
    <source>
        <dbReference type="Pfam" id="PF07993"/>
    </source>
</evidence>
<evidence type="ECO:0000313" key="2">
    <source>
        <dbReference type="EMBL" id="MFD1040370.1"/>
    </source>
</evidence>
<feature type="domain" description="Thioester reductase (TE)" evidence="1">
    <location>
        <begin position="7"/>
        <end position="243"/>
    </location>
</feature>
<dbReference type="CDD" id="cd05263">
    <property type="entry name" value="MupV_like_SDR_e"/>
    <property type="match status" value="1"/>
</dbReference>
<dbReference type="Gene3D" id="3.40.50.720">
    <property type="entry name" value="NAD(P)-binding Rossmann-like Domain"/>
    <property type="match status" value="1"/>
</dbReference>
<keyword evidence="3" id="KW-1185">Reference proteome</keyword>
<dbReference type="EMBL" id="JBHTKJ010000069">
    <property type="protein sequence ID" value="MFD1040370.1"/>
    <property type="molecule type" value="Genomic_DNA"/>
</dbReference>
<sequence>MNQTYFLTGYPGFLASNLIQQLIHDHKKQMKHIYLLVLPHLKDQATKDITHLAKKSKVSKNLFSIVSGDITKANLEIDRDINRILQESVTHVFHLATIYDLAVLKDISFNVNINGTQNVNNWVKTLGNLERYIYFSTAYVSGDREGKIYENELVEGQSFKNHYEQTKYHAEVLVDDLKQTLPTTIIRPAIVKGHSETGKTIKFDGIYFFLNLLDHISFLPVIPYIGEGNTEGNFVPSDYVLKATSYLATSAVGEGETYHLTDPNPYKMRELQKILTQNYLGRTPKGNIPLSVLRISLSAAPIRKWLQVEKEATNYYIINSSYDCTQAVADLNEAGIICPDLQDTVKPMIDFYRKYKHDRSKHITIS</sequence>
<evidence type="ECO:0000313" key="3">
    <source>
        <dbReference type="Proteomes" id="UP001597040"/>
    </source>
</evidence>
<dbReference type="InterPro" id="IPR036291">
    <property type="entry name" value="NAD(P)-bd_dom_sf"/>
</dbReference>
<protein>
    <submittedName>
        <fullName evidence="2">SDR family oxidoreductase</fullName>
    </submittedName>
</protein>
<name>A0ABW3LQX0_9BACI</name>
<dbReference type="Pfam" id="PF07993">
    <property type="entry name" value="NAD_binding_4"/>
    <property type="match status" value="1"/>
</dbReference>
<dbReference type="RefSeq" id="WP_390364390.1">
    <property type="nucleotide sequence ID" value="NZ_JBHTKJ010000069.1"/>
</dbReference>
<gene>
    <name evidence="2" type="ORF">ACFQ3N_18500</name>
</gene>
<proteinExistence type="predicted"/>
<reference evidence="3" key="1">
    <citation type="journal article" date="2019" name="Int. J. Syst. Evol. Microbiol.">
        <title>The Global Catalogue of Microorganisms (GCM) 10K type strain sequencing project: providing services to taxonomists for standard genome sequencing and annotation.</title>
        <authorList>
            <consortium name="The Broad Institute Genomics Platform"/>
            <consortium name="The Broad Institute Genome Sequencing Center for Infectious Disease"/>
            <person name="Wu L."/>
            <person name="Ma J."/>
        </authorList>
    </citation>
    <scope>NUCLEOTIDE SEQUENCE [LARGE SCALE GENOMIC DNA]</scope>
    <source>
        <strain evidence="3">CCUG 56754</strain>
    </source>
</reference>
<organism evidence="2 3">
    <name type="scientific">Virgibacillus byunsanensis</name>
    <dbReference type="NCBI Taxonomy" id="570945"/>
    <lineage>
        <taxon>Bacteria</taxon>
        <taxon>Bacillati</taxon>
        <taxon>Bacillota</taxon>
        <taxon>Bacilli</taxon>
        <taxon>Bacillales</taxon>
        <taxon>Bacillaceae</taxon>
        <taxon>Virgibacillus</taxon>
    </lineage>
</organism>